<keyword evidence="2" id="KW-1185">Reference proteome</keyword>
<name>A0ABT6MRR5_9GAMM</name>
<evidence type="ECO:0000313" key="1">
    <source>
        <dbReference type="EMBL" id="MDH7453337.1"/>
    </source>
</evidence>
<comment type="caution">
    <text evidence="1">The sequence shown here is derived from an EMBL/GenBank/DDBJ whole genome shotgun (WGS) entry which is preliminary data.</text>
</comment>
<organism evidence="1 2">
    <name type="scientific">Luteimonas composti</name>
    <dbReference type="NCBI Taxonomy" id="398257"/>
    <lineage>
        <taxon>Bacteria</taxon>
        <taxon>Pseudomonadati</taxon>
        <taxon>Pseudomonadota</taxon>
        <taxon>Gammaproteobacteria</taxon>
        <taxon>Lysobacterales</taxon>
        <taxon>Lysobacteraceae</taxon>
        <taxon>Luteimonas</taxon>
    </lineage>
</organism>
<reference evidence="1" key="1">
    <citation type="journal article" date="2007" name="Int. J. Syst. Evol. Microbiol.">
        <title>Luteimonas composti sp. nov., a moderately thermophilic bacterium isolated from food waste.</title>
        <authorList>
            <person name="Young C.C."/>
            <person name="Kampfer P."/>
            <person name="Chen W.M."/>
            <person name="Yen W.S."/>
            <person name="Arun A.B."/>
            <person name="Lai W.A."/>
            <person name="Shen F.T."/>
            <person name="Rekha P.D."/>
            <person name="Lin K.Y."/>
            <person name="Chou J.H."/>
        </authorList>
    </citation>
    <scope>NUCLEOTIDE SEQUENCE</scope>
    <source>
        <strain evidence="1">CC-YY355</strain>
    </source>
</reference>
<dbReference type="RefSeq" id="WP_280942540.1">
    <property type="nucleotide sequence ID" value="NZ_JARYGX010000019.1"/>
</dbReference>
<proteinExistence type="predicted"/>
<sequence length="179" mass="19159">MARCAMPDGTYAYTNVSCNRLGGRHAALPADVQNRIRSERRREALATGASLPAAEGLLASLPSESRRPRGQGCATSPRQLAADLRASMAQGDVNRIAESFDWAGMSHGQAMQMMARIQRLGGVSMVGAEFFGSTHAGDQYASAGGTLQVTLQDRGGPRVADFDVRRNAGCYFLQHTWAV</sequence>
<protein>
    <submittedName>
        <fullName evidence="1">Uncharacterized protein</fullName>
    </submittedName>
</protein>
<reference evidence="1" key="2">
    <citation type="submission" date="2023-04" db="EMBL/GenBank/DDBJ databases">
        <authorList>
            <person name="Sun J.-Q."/>
        </authorList>
    </citation>
    <scope>NUCLEOTIDE SEQUENCE</scope>
    <source>
        <strain evidence="1">CC-YY355</strain>
    </source>
</reference>
<dbReference type="Proteomes" id="UP001160550">
    <property type="component" value="Unassembled WGS sequence"/>
</dbReference>
<evidence type="ECO:0000313" key="2">
    <source>
        <dbReference type="Proteomes" id="UP001160550"/>
    </source>
</evidence>
<gene>
    <name evidence="1" type="ORF">QF205_09700</name>
</gene>
<dbReference type="EMBL" id="JARYGX010000019">
    <property type="protein sequence ID" value="MDH7453337.1"/>
    <property type="molecule type" value="Genomic_DNA"/>
</dbReference>
<accession>A0ABT6MRR5</accession>